<feature type="chain" id="PRO_5042548486" evidence="11">
    <location>
        <begin position="20"/>
        <end position="333"/>
    </location>
</feature>
<evidence type="ECO:0000256" key="1">
    <source>
        <dbReference type="ARBA" id="ARBA00004498"/>
    </source>
</evidence>
<keyword evidence="3" id="KW-0964">Secreted</keyword>
<feature type="compositionally biased region" description="Pro residues" evidence="10">
    <location>
        <begin position="34"/>
        <end position="44"/>
    </location>
</feature>
<keyword evidence="6 11" id="KW-0732">Signal</keyword>
<comment type="subcellular location">
    <subcellularLocation>
        <location evidence="1">Secreted</location>
        <location evidence="1">Extracellular space</location>
        <location evidence="1">Extracellular matrix</location>
    </subcellularLocation>
</comment>
<evidence type="ECO:0000313" key="13">
    <source>
        <dbReference type="Proteomes" id="UP001318040"/>
    </source>
</evidence>
<dbReference type="InterPro" id="IPR043547">
    <property type="entry name" value="Mimecan/Epiphycan/Opticin"/>
</dbReference>
<reference evidence="14" key="1">
    <citation type="submission" date="2025-08" db="UniProtKB">
        <authorList>
            <consortium name="RefSeq"/>
        </authorList>
    </citation>
    <scope>IDENTIFICATION</scope>
    <source>
        <tissue evidence="14">Sperm</tissue>
    </source>
</reference>
<dbReference type="PANTHER" id="PTHR46269">
    <property type="entry name" value="EPIPHYCAN-RELATED"/>
    <property type="match status" value="1"/>
</dbReference>
<dbReference type="Gene3D" id="3.80.10.10">
    <property type="entry name" value="Ribonuclease Inhibitor"/>
    <property type="match status" value="1"/>
</dbReference>
<dbReference type="InterPro" id="IPR000372">
    <property type="entry name" value="LRRNT"/>
</dbReference>
<dbReference type="RefSeq" id="XP_032825680.1">
    <property type="nucleotide sequence ID" value="XM_032969789.1"/>
</dbReference>
<dbReference type="SMART" id="SM00013">
    <property type="entry name" value="LRRNT"/>
    <property type="match status" value="1"/>
</dbReference>
<dbReference type="InterPro" id="IPR001611">
    <property type="entry name" value="Leu-rich_rpt"/>
</dbReference>
<organism evidence="13 14">
    <name type="scientific">Petromyzon marinus</name>
    <name type="common">Sea lamprey</name>
    <dbReference type="NCBI Taxonomy" id="7757"/>
    <lineage>
        <taxon>Eukaryota</taxon>
        <taxon>Metazoa</taxon>
        <taxon>Chordata</taxon>
        <taxon>Craniata</taxon>
        <taxon>Vertebrata</taxon>
        <taxon>Cyclostomata</taxon>
        <taxon>Hyperoartia</taxon>
        <taxon>Petromyzontiformes</taxon>
        <taxon>Petromyzontidae</taxon>
        <taxon>Petromyzon</taxon>
    </lineage>
</organism>
<dbReference type="Pfam" id="PF13855">
    <property type="entry name" value="LRR_8"/>
    <property type="match status" value="1"/>
</dbReference>
<feature type="domain" description="LRRNT" evidence="12">
    <location>
        <begin position="129"/>
        <end position="159"/>
    </location>
</feature>
<proteinExistence type="inferred from homology"/>
<evidence type="ECO:0000256" key="3">
    <source>
        <dbReference type="ARBA" id="ARBA00022525"/>
    </source>
</evidence>
<evidence type="ECO:0000256" key="2">
    <source>
        <dbReference type="ARBA" id="ARBA00006912"/>
    </source>
</evidence>
<dbReference type="KEGG" id="pmrn:116951274"/>
<dbReference type="AlphaFoldDB" id="A0AAJ7X913"/>
<keyword evidence="9" id="KW-0325">Glycoprotein</keyword>
<dbReference type="InterPro" id="IPR032675">
    <property type="entry name" value="LRR_dom_sf"/>
</dbReference>
<feature type="signal peptide" evidence="11">
    <location>
        <begin position="1"/>
        <end position="19"/>
    </location>
</feature>
<evidence type="ECO:0000256" key="11">
    <source>
        <dbReference type="SAM" id="SignalP"/>
    </source>
</evidence>
<feature type="compositionally biased region" description="Gly residues" evidence="10">
    <location>
        <begin position="108"/>
        <end position="117"/>
    </location>
</feature>
<keyword evidence="7" id="KW-0677">Repeat</keyword>
<evidence type="ECO:0000259" key="12">
    <source>
        <dbReference type="SMART" id="SM00013"/>
    </source>
</evidence>
<evidence type="ECO:0000256" key="7">
    <source>
        <dbReference type="ARBA" id="ARBA00022737"/>
    </source>
</evidence>
<dbReference type="SUPFAM" id="SSF52058">
    <property type="entry name" value="L domain-like"/>
    <property type="match status" value="1"/>
</dbReference>
<evidence type="ECO:0000256" key="9">
    <source>
        <dbReference type="ARBA" id="ARBA00023180"/>
    </source>
</evidence>
<keyword evidence="13" id="KW-1185">Reference proteome</keyword>
<dbReference type="Proteomes" id="UP001318040">
    <property type="component" value="Chromosome 42"/>
</dbReference>
<dbReference type="InterPro" id="IPR003591">
    <property type="entry name" value="Leu-rich_rpt_typical-subtyp"/>
</dbReference>
<evidence type="ECO:0000256" key="10">
    <source>
        <dbReference type="SAM" id="MobiDB-lite"/>
    </source>
</evidence>
<comment type="similarity">
    <text evidence="2">Belongs to the small leucine-rich proteoglycan (SLRP) family. SLRP class III subfamily.</text>
</comment>
<dbReference type="GO" id="GO:0005615">
    <property type="term" value="C:extracellular space"/>
    <property type="evidence" value="ECO:0007669"/>
    <property type="project" value="TreeGrafter"/>
</dbReference>
<dbReference type="Pfam" id="PF00560">
    <property type="entry name" value="LRR_1"/>
    <property type="match status" value="1"/>
</dbReference>
<dbReference type="PROSITE" id="PS51450">
    <property type="entry name" value="LRR"/>
    <property type="match status" value="2"/>
</dbReference>
<feature type="region of interest" description="Disordered" evidence="10">
    <location>
        <begin position="21"/>
        <end position="117"/>
    </location>
</feature>
<feature type="compositionally biased region" description="Low complexity" evidence="10">
    <location>
        <begin position="45"/>
        <end position="68"/>
    </location>
</feature>
<dbReference type="SMART" id="SM00369">
    <property type="entry name" value="LRR_TYP"/>
    <property type="match status" value="5"/>
</dbReference>
<protein>
    <submittedName>
        <fullName evidence="14">Opticin-like</fullName>
    </submittedName>
</protein>
<evidence type="ECO:0000256" key="4">
    <source>
        <dbReference type="ARBA" id="ARBA00022530"/>
    </source>
</evidence>
<evidence type="ECO:0000256" key="5">
    <source>
        <dbReference type="ARBA" id="ARBA00022614"/>
    </source>
</evidence>
<evidence type="ECO:0000256" key="8">
    <source>
        <dbReference type="ARBA" id="ARBA00023157"/>
    </source>
</evidence>
<evidence type="ECO:0000313" key="14">
    <source>
        <dbReference type="RefSeq" id="XP_032825680.1"/>
    </source>
</evidence>
<gene>
    <name evidence="14" type="primary">LOC116951274</name>
</gene>
<keyword evidence="8" id="KW-1015">Disulfide bond</keyword>
<accession>A0AAJ7X913</accession>
<dbReference type="GO" id="GO:0031012">
    <property type="term" value="C:extracellular matrix"/>
    <property type="evidence" value="ECO:0007669"/>
    <property type="project" value="TreeGrafter"/>
</dbReference>
<name>A0AAJ7X913_PETMA</name>
<dbReference type="GO" id="GO:0060348">
    <property type="term" value="P:bone development"/>
    <property type="evidence" value="ECO:0007669"/>
    <property type="project" value="TreeGrafter"/>
</dbReference>
<keyword evidence="5" id="KW-0433">Leucine-rich repeat</keyword>
<sequence>MRLLIVWALVLLAVVPILAAPPKEKKARKKPRPTEPPPPPPPEPEYVVEAPQDPVPDLSNYDDLLNYDTELLAEPKEEPGLLTPKTEAQPKAPVTEKPKTPPPPAADGGAGGAGGPGLFGQEAPIGLPTCLLCVCLRGSVYCDDNDLDAIPSLPRDTSYFYARYNRIGTVRLADFQGLTRLKRIDLSNNEVATVEAGALVGLVALEELNLGSNRLTAVPALPPSLRQLDLQHNHLVNSGLPVDVFRDMNVLTYLYLGNNHLDHIPVPFPMSLRVLHLQYNNVQEIRDDTFCSTKRPIMRRVLEDIRLDGNPVNLSRTPNAYVCLPRLPTGRTY</sequence>
<keyword evidence="4" id="KW-0272">Extracellular matrix</keyword>
<dbReference type="PANTHER" id="PTHR46269:SF4">
    <property type="entry name" value="OPTICIN"/>
    <property type="match status" value="1"/>
</dbReference>
<evidence type="ECO:0000256" key="6">
    <source>
        <dbReference type="ARBA" id="ARBA00022729"/>
    </source>
</evidence>
<dbReference type="GO" id="GO:0061975">
    <property type="term" value="P:articular cartilage development"/>
    <property type="evidence" value="ECO:0007669"/>
    <property type="project" value="TreeGrafter"/>
</dbReference>